<dbReference type="AlphaFoldDB" id="A0A0N4Z7M0"/>
<dbReference type="Pfam" id="PF01425">
    <property type="entry name" value="Amidase"/>
    <property type="match status" value="1"/>
</dbReference>
<dbReference type="GO" id="GO:0012505">
    <property type="term" value="C:endomembrane system"/>
    <property type="evidence" value="ECO:0007669"/>
    <property type="project" value="TreeGrafter"/>
</dbReference>
<feature type="active site" description="Charge relay system" evidence="2">
    <location>
        <position position="144"/>
    </location>
</feature>
<feature type="active site" description="Charge relay system" evidence="2">
    <location>
        <position position="222"/>
    </location>
</feature>
<dbReference type="PANTHER" id="PTHR43372">
    <property type="entry name" value="FATTY-ACID AMIDE HYDROLASE"/>
    <property type="match status" value="1"/>
</dbReference>
<protein>
    <submittedName>
        <fullName evidence="6">Amidase domain-containing protein</fullName>
    </submittedName>
</protein>
<feature type="domain" description="Amidase" evidence="4">
    <location>
        <begin position="80"/>
        <end position="529"/>
    </location>
</feature>
<proteinExistence type="inferred from homology"/>
<evidence type="ECO:0000259" key="4">
    <source>
        <dbReference type="Pfam" id="PF01425"/>
    </source>
</evidence>
<evidence type="ECO:0000313" key="5">
    <source>
        <dbReference type="Proteomes" id="UP000038045"/>
    </source>
</evidence>
<dbReference type="STRING" id="131310.A0A0N4Z7M0"/>
<evidence type="ECO:0000313" key="6">
    <source>
        <dbReference type="WBParaSite" id="PTRK_0000317200.1"/>
    </source>
</evidence>
<dbReference type="Gene3D" id="3.90.1300.10">
    <property type="entry name" value="Amidase signature (AS) domain"/>
    <property type="match status" value="1"/>
</dbReference>
<feature type="active site" description="Acyl-ester intermediate" evidence="2">
    <location>
        <position position="246"/>
    </location>
</feature>
<accession>A0A0N4Z7M0</accession>
<keyword evidence="3" id="KW-0472">Membrane</keyword>
<comment type="similarity">
    <text evidence="1">Belongs to the amidase family.</text>
</comment>
<dbReference type="PANTHER" id="PTHR43372:SF4">
    <property type="entry name" value="FATTY-ACID AMIDE HYDROLASE 2"/>
    <property type="match status" value="1"/>
</dbReference>
<dbReference type="InterPro" id="IPR036928">
    <property type="entry name" value="AS_sf"/>
</dbReference>
<dbReference type="InterPro" id="IPR052739">
    <property type="entry name" value="FAAH2"/>
</dbReference>
<evidence type="ECO:0000256" key="3">
    <source>
        <dbReference type="SAM" id="Phobius"/>
    </source>
</evidence>
<keyword evidence="3" id="KW-0812">Transmembrane</keyword>
<dbReference type="Proteomes" id="UP000038045">
    <property type="component" value="Unplaced"/>
</dbReference>
<dbReference type="PROSITE" id="PS00571">
    <property type="entry name" value="AMIDASES"/>
    <property type="match status" value="1"/>
</dbReference>
<keyword evidence="5" id="KW-1185">Reference proteome</keyword>
<feature type="transmembrane region" description="Helical" evidence="3">
    <location>
        <begin position="20"/>
        <end position="45"/>
    </location>
</feature>
<dbReference type="InterPro" id="IPR023631">
    <property type="entry name" value="Amidase_dom"/>
</dbReference>
<dbReference type="PIRSF" id="PIRSF001221">
    <property type="entry name" value="Amidase_fungi"/>
    <property type="match status" value="1"/>
</dbReference>
<sequence>MVLLLPFIDSIQIYQWPHLVITILQFIHSIYFIIINAIFNFILLITSKKNIPRIKNDLLFVPAHEAARMIRDKEITSYKLVEAYIERQKEVNPYINAIVENNYEAALKNAKQVDEYIKRVFPNTKEYDDIVKNKPLLGVPFTLKNSIKCEEFNPIVGIVARCNGDDFRDKIYCKGVQRWKDAGAILIASTNVPELCMWIESNNKVWGRTNNPYDTRRTSGGSSGGEGAIIGAGGSLFGAGSDIAGSIRIPSAFCGIFGYKHTPRAINPQGHVPEPDDNITHMVAQAPMVRYASDLKFVTKIYMSEEERELLRMDEEIDFDKLNFFVIEDFSFMEAEPVSSDCLQAIRSVVKMIEDSNKTVVPLYFDEFKYTNNIWQATLQLYTNNDVTGFSVYMTNFEKNVKVNFLLEALKHMLCIGSNHDLAVMLWLYEMKSIRYLSEPLKKIYLEMREKLSLRVNKVLGDHGVLIVPSYPIVAPAHNQPIFARMDKSYSEIFNALGLPAIICPVHINSSGIPVTVQIVAGRNQDRLLFPVAEVIEKKFGGWKEPK</sequence>
<name>A0A0N4Z7M0_PARTI</name>
<dbReference type="WBParaSite" id="PTRK_0000317200.1">
    <property type="protein sequence ID" value="PTRK_0000317200.1"/>
    <property type="gene ID" value="PTRK_0000317200"/>
</dbReference>
<dbReference type="InterPro" id="IPR020556">
    <property type="entry name" value="Amidase_CS"/>
</dbReference>
<organism evidence="5 6">
    <name type="scientific">Parastrongyloides trichosuri</name>
    <name type="common">Possum-specific nematode worm</name>
    <dbReference type="NCBI Taxonomy" id="131310"/>
    <lineage>
        <taxon>Eukaryota</taxon>
        <taxon>Metazoa</taxon>
        <taxon>Ecdysozoa</taxon>
        <taxon>Nematoda</taxon>
        <taxon>Chromadorea</taxon>
        <taxon>Rhabditida</taxon>
        <taxon>Tylenchina</taxon>
        <taxon>Panagrolaimomorpha</taxon>
        <taxon>Strongyloidoidea</taxon>
        <taxon>Strongyloididae</taxon>
        <taxon>Parastrongyloides</taxon>
    </lineage>
</organism>
<keyword evidence="3" id="KW-1133">Transmembrane helix</keyword>
<evidence type="ECO:0000256" key="1">
    <source>
        <dbReference type="ARBA" id="ARBA00009199"/>
    </source>
</evidence>
<reference evidence="6" key="1">
    <citation type="submission" date="2017-02" db="UniProtKB">
        <authorList>
            <consortium name="WormBaseParasite"/>
        </authorList>
    </citation>
    <scope>IDENTIFICATION</scope>
</reference>
<evidence type="ECO:0000256" key="2">
    <source>
        <dbReference type="PIRSR" id="PIRSR001221-1"/>
    </source>
</evidence>
<dbReference type="SUPFAM" id="SSF75304">
    <property type="entry name" value="Amidase signature (AS) enzymes"/>
    <property type="match status" value="1"/>
</dbReference>